<protein>
    <submittedName>
        <fullName evidence="3">Flagellar FliJ protein</fullName>
    </submittedName>
</protein>
<organism evidence="2 3">
    <name type="scientific">Mesorhabditis belari</name>
    <dbReference type="NCBI Taxonomy" id="2138241"/>
    <lineage>
        <taxon>Eukaryota</taxon>
        <taxon>Metazoa</taxon>
        <taxon>Ecdysozoa</taxon>
        <taxon>Nematoda</taxon>
        <taxon>Chromadorea</taxon>
        <taxon>Rhabditida</taxon>
        <taxon>Rhabditina</taxon>
        <taxon>Rhabditomorpha</taxon>
        <taxon>Rhabditoidea</taxon>
        <taxon>Rhabditidae</taxon>
        <taxon>Mesorhabditinae</taxon>
        <taxon>Mesorhabditis</taxon>
    </lineage>
</organism>
<sequence length="145" mass="16964">MTGKKPMKVLGEKKKTGDAKLAMDEAREQFNLNQQLLSELDALSLEVCKKRREEPAKLLALSDEYYKMRLQRLTSAPISTNVIDRKLDVEKIIEEITTKADDREALVEKNRQLKEKEADLKEQLDQLREYRMKVYQAIMEDESFL</sequence>
<dbReference type="Proteomes" id="UP000887575">
    <property type="component" value="Unassembled WGS sequence"/>
</dbReference>
<evidence type="ECO:0000313" key="2">
    <source>
        <dbReference type="Proteomes" id="UP000887575"/>
    </source>
</evidence>
<keyword evidence="2" id="KW-1185">Reference proteome</keyword>
<dbReference type="WBParaSite" id="MBELARI_LOCUS11943">
    <property type="protein sequence ID" value="MBELARI_LOCUS11943"/>
    <property type="gene ID" value="MBELARI_LOCUS11943"/>
</dbReference>
<keyword evidence="1" id="KW-0175">Coiled coil</keyword>
<proteinExistence type="predicted"/>
<evidence type="ECO:0000313" key="3">
    <source>
        <dbReference type="WBParaSite" id="MBELARI_LOCUS11943"/>
    </source>
</evidence>
<name>A0AAF3J2D7_9BILA</name>
<reference evidence="3" key="1">
    <citation type="submission" date="2024-02" db="UniProtKB">
        <authorList>
            <consortium name="WormBaseParasite"/>
        </authorList>
    </citation>
    <scope>IDENTIFICATION</scope>
</reference>
<feature type="coiled-coil region" evidence="1">
    <location>
        <begin position="99"/>
        <end position="133"/>
    </location>
</feature>
<dbReference type="AlphaFoldDB" id="A0AAF3J2D7"/>
<evidence type="ECO:0000256" key="1">
    <source>
        <dbReference type="SAM" id="Coils"/>
    </source>
</evidence>
<accession>A0AAF3J2D7</accession>